<dbReference type="InterPro" id="IPR037171">
    <property type="entry name" value="NagB/RpiA_transferase-like"/>
</dbReference>
<dbReference type="FunFam" id="3.40.50.1360:FF:000001">
    <property type="entry name" value="Ribose-5-phosphate isomerase A"/>
    <property type="match status" value="1"/>
</dbReference>
<feature type="binding site" evidence="3">
    <location>
        <begin position="80"/>
        <end position="83"/>
    </location>
    <ligand>
        <name>substrate</name>
    </ligand>
</feature>
<dbReference type="GO" id="GO:0006014">
    <property type="term" value="P:D-ribose metabolic process"/>
    <property type="evidence" value="ECO:0007669"/>
    <property type="project" value="TreeGrafter"/>
</dbReference>
<dbReference type="GO" id="GO:0004751">
    <property type="term" value="F:ribose-5-phosphate isomerase activity"/>
    <property type="evidence" value="ECO:0007669"/>
    <property type="project" value="UniProtKB-UniRule"/>
</dbReference>
<comment type="subunit">
    <text evidence="3">Homodimer.</text>
</comment>
<reference evidence="4 5" key="1">
    <citation type="journal article" date="2016" name="Nat. Microbiol.">
        <title>Genomic inference of the metabolism of cosmopolitan subsurface Archaea, Hadesarchaea.</title>
        <authorList>
            <person name="Baker B.J."/>
            <person name="Saw J.H."/>
            <person name="Lind A.E."/>
            <person name="Lazar C.S."/>
            <person name="Hinrichs K.-U."/>
            <person name="Teske A.P."/>
            <person name="Ettema T.J."/>
        </authorList>
    </citation>
    <scope>NUCLEOTIDE SEQUENCE [LARGE SCALE GENOMIC DNA]</scope>
</reference>
<comment type="pathway">
    <text evidence="3">Carbohydrate degradation; pentose phosphate pathway; D-ribose 5-phosphate from D-ribulose 5-phosphate (non-oxidative stage): step 1/1.</text>
</comment>
<dbReference type="CDD" id="cd01398">
    <property type="entry name" value="RPI_A"/>
    <property type="match status" value="1"/>
</dbReference>
<comment type="similarity">
    <text evidence="3">Belongs to the ribose 5-phosphate isomerase family.</text>
</comment>
<dbReference type="HAMAP" id="MF_00170">
    <property type="entry name" value="Rib_5P_isom_A"/>
    <property type="match status" value="1"/>
</dbReference>
<proteinExistence type="inferred from homology"/>
<dbReference type="Gene3D" id="3.30.70.260">
    <property type="match status" value="1"/>
</dbReference>
<name>A0A147K198_HADYE</name>
<organism evidence="4 5">
    <name type="scientific">Hadarchaeum yellowstonense</name>
    <dbReference type="NCBI Taxonomy" id="1776334"/>
    <lineage>
        <taxon>Archaea</taxon>
        <taxon>Methanobacteriati</taxon>
        <taxon>Candidatus Hadarchaeota</taxon>
        <taxon>Candidatus Hadarchaeia</taxon>
        <taxon>Candidatus Hadarchaeales</taxon>
        <taxon>Candidatus Hadarchaeaceae</taxon>
        <taxon>Candidatus Hadarchaeum</taxon>
    </lineage>
</organism>
<evidence type="ECO:0000256" key="1">
    <source>
        <dbReference type="ARBA" id="ARBA00001713"/>
    </source>
</evidence>
<dbReference type="NCBIfam" id="TIGR00021">
    <property type="entry name" value="rpiA"/>
    <property type="match status" value="1"/>
</dbReference>
<dbReference type="Proteomes" id="UP000074294">
    <property type="component" value="Unassembled WGS sequence"/>
</dbReference>
<dbReference type="SUPFAM" id="SSF75445">
    <property type="entry name" value="D-ribose-5-phosphate isomerase (RpiA), lid domain"/>
    <property type="match status" value="1"/>
</dbReference>
<dbReference type="InterPro" id="IPR004788">
    <property type="entry name" value="Ribose5P_isomerase_type_A"/>
</dbReference>
<comment type="catalytic activity">
    <reaction evidence="1 3">
        <text>aldehydo-D-ribose 5-phosphate = D-ribulose 5-phosphate</text>
        <dbReference type="Rhea" id="RHEA:14657"/>
        <dbReference type="ChEBI" id="CHEBI:58121"/>
        <dbReference type="ChEBI" id="CHEBI:58273"/>
        <dbReference type="EC" id="5.3.1.6"/>
    </reaction>
</comment>
<feature type="binding site" evidence="3">
    <location>
        <begin position="28"/>
        <end position="31"/>
    </location>
    <ligand>
        <name>substrate</name>
    </ligand>
</feature>
<comment type="function">
    <text evidence="3">Catalyzes the reversible conversion of ribose-5-phosphate to ribulose 5-phosphate.</text>
</comment>
<dbReference type="GO" id="GO:0009052">
    <property type="term" value="P:pentose-phosphate shunt, non-oxidative branch"/>
    <property type="evidence" value="ECO:0007669"/>
    <property type="project" value="UniProtKB-UniRule"/>
</dbReference>
<dbReference type="STRING" id="1776334.APZ16_04365"/>
<dbReference type="UniPathway" id="UPA00115">
    <property type="reaction ID" value="UER00412"/>
</dbReference>
<evidence type="ECO:0000313" key="5">
    <source>
        <dbReference type="Proteomes" id="UP000074294"/>
    </source>
</evidence>
<dbReference type="PANTHER" id="PTHR11934">
    <property type="entry name" value="RIBOSE-5-PHOSPHATE ISOMERASE"/>
    <property type="match status" value="1"/>
</dbReference>
<dbReference type="Pfam" id="PF06026">
    <property type="entry name" value="Rib_5-P_isom_A"/>
    <property type="match status" value="1"/>
</dbReference>
<dbReference type="NCBIfam" id="NF001924">
    <property type="entry name" value="PRK00702.1"/>
    <property type="match status" value="1"/>
</dbReference>
<dbReference type="InterPro" id="IPR020672">
    <property type="entry name" value="Ribose5P_isomerase_typA_subgr"/>
</dbReference>
<dbReference type="EC" id="5.3.1.6" evidence="3"/>
<comment type="caution">
    <text evidence="4">The sequence shown here is derived from an EMBL/GenBank/DDBJ whole genome shotgun (WGS) entry which is preliminary data.</text>
</comment>
<protein>
    <recommendedName>
        <fullName evidence="3">Ribose-5-phosphate isomerase A</fullName>
        <ecNumber evidence="3">5.3.1.6</ecNumber>
    </recommendedName>
    <alternativeName>
        <fullName evidence="3">Phosphoriboisomerase A</fullName>
        <shortName evidence="3">PRI</shortName>
    </alternativeName>
</protein>
<dbReference type="EMBL" id="LQMQ01000005">
    <property type="protein sequence ID" value="KUO42531.1"/>
    <property type="molecule type" value="Genomic_DNA"/>
</dbReference>
<evidence type="ECO:0000256" key="3">
    <source>
        <dbReference type="HAMAP-Rule" id="MF_00170"/>
    </source>
</evidence>
<evidence type="ECO:0000256" key="2">
    <source>
        <dbReference type="ARBA" id="ARBA00023235"/>
    </source>
</evidence>
<accession>A0A147K198</accession>
<feature type="binding site" evidence="3">
    <location>
        <begin position="93"/>
        <end position="96"/>
    </location>
    <ligand>
        <name>substrate</name>
    </ligand>
</feature>
<evidence type="ECO:0000313" key="4">
    <source>
        <dbReference type="EMBL" id="KUO42531.1"/>
    </source>
</evidence>
<feature type="active site" description="Proton acceptor" evidence="3">
    <location>
        <position position="102"/>
    </location>
</feature>
<gene>
    <name evidence="3" type="primary">rpiA</name>
    <name evidence="4" type="ORF">APZ16_04365</name>
</gene>
<dbReference type="PANTHER" id="PTHR11934:SF0">
    <property type="entry name" value="RIBOSE-5-PHOSPHATE ISOMERASE"/>
    <property type="match status" value="1"/>
</dbReference>
<dbReference type="GO" id="GO:0005829">
    <property type="term" value="C:cytosol"/>
    <property type="evidence" value="ECO:0007669"/>
    <property type="project" value="TreeGrafter"/>
</dbReference>
<feature type="binding site" evidence="3">
    <location>
        <position position="120"/>
    </location>
    <ligand>
        <name>substrate</name>
    </ligand>
</feature>
<dbReference type="SUPFAM" id="SSF100950">
    <property type="entry name" value="NagB/RpiA/CoA transferase-like"/>
    <property type="match status" value="1"/>
</dbReference>
<dbReference type="AlphaFoldDB" id="A0A147K198"/>
<sequence>MDVESWKTAAADEAAKLVRDGMLVGLGSGTTVAKVIAALSRLNPNATYVVASSSSEKLAKDLGLKLSPLDGDRSLDITIDGADEVDPNFDLIKGHGGAHTREKIIAQAAKMVVIVVDRTKLVRRLGKIFPVPVEVLPFAKDYTMKRLAELGSRPVLKTKDNAPFVTDNGNYLVEAWFPKITNAAKLEQKINGLPGVIDNGLFAGLADLVYVGHERGCTVLRDKRSFLKFLRAQSEQPTKTKKD</sequence>
<keyword evidence="2 3" id="KW-0413">Isomerase</keyword>
<dbReference type="Gene3D" id="3.40.50.1360">
    <property type="match status" value="1"/>
</dbReference>